<dbReference type="SUPFAM" id="SSF57959">
    <property type="entry name" value="Leucine zipper domain"/>
    <property type="match status" value="1"/>
</dbReference>
<evidence type="ECO:0000259" key="8">
    <source>
        <dbReference type="PROSITE" id="PS50217"/>
    </source>
</evidence>
<dbReference type="InterPro" id="IPR044827">
    <property type="entry name" value="GBF-like"/>
</dbReference>
<gene>
    <name evidence="9" type="ORF">TCHU04912_LOCUS10781</name>
</gene>
<sequence length="300" mass="31022">MQAFYQPAGVGAVTGSPAGTPGVVAAPFYGAPASGTTQTATAATPYTAVWPGGQPLMYASSQAFYPGMAGIYPAQNGLYPQMAMPTSEAAVTGATAITTAPTIAHGTALTDAMKPPEGATTGSGATAIMSSVPGGAAMAQVVSGGFGSLPIAAGQTLQMTPEYWAQAQAVQAAALSQGQVRPGTALINPQNLAAVATAVAAATGQPVPGQEYFPMDEREQKRQRRKQSNRESARRSRLRKQAECEDLNKKVDYLAVDNTANLKELQRLKLLCDKLNTDNEALQSRLSSAQSAKSRSTRGK</sequence>
<dbReference type="GO" id="GO:0003700">
    <property type="term" value="F:DNA-binding transcription factor activity"/>
    <property type="evidence" value="ECO:0007669"/>
    <property type="project" value="InterPro"/>
</dbReference>
<keyword evidence="6" id="KW-0539">Nucleus</keyword>
<keyword evidence="3" id="KW-0805">Transcription regulation</keyword>
<accession>A0A7S1X439</accession>
<dbReference type="Gene3D" id="1.20.5.170">
    <property type="match status" value="1"/>
</dbReference>
<dbReference type="GO" id="GO:0005634">
    <property type="term" value="C:nucleus"/>
    <property type="evidence" value="ECO:0007669"/>
    <property type="project" value="UniProtKB-SubCell"/>
</dbReference>
<evidence type="ECO:0000256" key="1">
    <source>
        <dbReference type="ARBA" id="ARBA00004123"/>
    </source>
</evidence>
<dbReference type="PROSITE" id="PS50217">
    <property type="entry name" value="BZIP"/>
    <property type="match status" value="1"/>
</dbReference>
<dbReference type="EMBL" id="HBGG01020766">
    <property type="protein sequence ID" value="CAD9208544.1"/>
    <property type="molecule type" value="Transcribed_RNA"/>
</dbReference>
<evidence type="ECO:0000256" key="4">
    <source>
        <dbReference type="ARBA" id="ARBA00023125"/>
    </source>
</evidence>
<evidence type="ECO:0000313" key="9">
    <source>
        <dbReference type="EMBL" id="CAD9208544.1"/>
    </source>
</evidence>
<evidence type="ECO:0000256" key="3">
    <source>
        <dbReference type="ARBA" id="ARBA00023015"/>
    </source>
</evidence>
<proteinExistence type="inferred from homology"/>
<dbReference type="InterPro" id="IPR045314">
    <property type="entry name" value="bZIP_plant_GBF1"/>
</dbReference>
<dbReference type="Pfam" id="PF00170">
    <property type="entry name" value="bZIP_1"/>
    <property type="match status" value="1"/>
</dbReference>
<feature type="region of interest" description="Disordered" evidence="7">
    <location>
        <begin position="206"/>
        <end position="240"/>
    </location>
</feature>
<feature type="compositionally biased region" description="Basic and acidic residues" evidence="7">
    <location>
        <begin position="228"/>
        <end position="240"/>
    </location>
</feature>
<comment type="similarity">
    <text evidence="2">Belongs to the bZIP family.</text>
</comment>
<comment type="subcellular location">
    <subcellularLocation>
        <location evidence="1">Nucleus</location>
    </subcellularLocation>
</comment>
<name>A0A7S1X439_9CHLO</name>
<dbReference type="InterPro" id="IPR046347">
    <property type="entry name" value="bZIP_sf"/>
</dbReference>
<evidence type="ECO:0000256" key="2">
    <source>
        <dbReference type="ARBA" id="ARBA00007163"/>
    </source>
</evidence>
<dbReference type="GO" id="GO:0043565">
    <property type="term" value="F:sequence-specific DNA binding"/>
    <property type="evidence" value="ECO:0007669"/>
    <property type="project" value="InterPro"/>
</dbReference>
<dbReference type="PANTHER" id="PTHR45967">
    <property type="entry name" value="G-BOX-BINDING FACTOR 3-RELATED"/>
    <property type="match status" value="1"/>
</dbReference>
<organism evidence="9">
    <name type="scientific">Tetraselmis chuii</name>
    <dbReference type="NCBI Taxonomy" id="63592"/>
    <lineage>
        <taxon>Eukaryota</taxon>
        <taxon>Viridiplantae</taxon>
        <taxon>Chlorophyta</taxon>
        <taxon>core chlorophytes</taxon>
        <taxon>Chlorodendrophyceae</taxon>
        <taxon>Chlorodendrales</taxon>
        <taxon>Chlorodendraceae</taxon>
        <taxon>Tetraselmis</taxon>
    </lineage>
</organism>
<keyword evidence="4" id="KW-0238">DNA-binding</keyword>
<dbReference type="PROSITE" id="PS00036">
    <property type="entry name" value="BZIP_BASIC"/>
    <property type="match status" value="1"/>
</dbReference>
<evidence type="ECO:0000256" key="5">
    <source>
        <dbReference type="ARBA" id="ARBA00023163"/>
    </source>
</evidence>
<feature type="domain" description="BZIP" evidence="8">
    <location>
        <begin position="219"/>
        <end position="282"/>
    </location>
</feature>
<dbReference type="PANTHER" id="PTHR45967:SF38">
    <property type="entry name" value="G-BOX-BINDING FACTOR 2"/>
    <property type="match status" value="1"/>
</dbReference>
<dbReference type="InterPro" id="IPR004827">
    <property type="entry name" value="bZIP"/>
</dbReference>
<evidence type="ECO:0000256" key="6">
    <source>
        <dbReference type="ARBA" id="ARBA00023242"/>
    </source>
</evidence>
<reference evidence="9" key="1">
    <citation type="submission" date="2021-01" db="EMBL/GenBank/DDBJ databases">
        <authorList>
            <person name="Corre E."/>
            <person name="Pelletier E."/>
            <person name="Niang G."/>
            <person name="Scheremetjew M."/>
            <person name="Finn R."/>
            <person name="Kale V."/>
            <person name="Holt S."/>
            <person name="Cochrane G."/>
            <person name="Meng A."/>
            <person name="Brown T."/>
            <person name="Cohen L."/>
        </authorList>
    </citation>
    <scope>NUCLEOTIDE SEQUENCE</scope>
    <source>
        <strain evidence="9">PLY429</strain>
    </source>
</reference>
<evidence type="ECO:0000256" key="7">
    <source>
        <dbReference type="SAM" id="MobiDB-lite"/>
    </source>
</evidence>
<dbReference type="AlphaFoldDB" id="A0A7S1X439"/>
<dbReference type="SMART" id="SM00338">
    <property type="entry name" value="BRLZ"/>
    <property type="match status" value="1"/>
</dbReference>
<dbReference type="CDD" id="cd14702">
    <property type="entry name" value="bZIP_plant_GBF1"/>
    <property type="match status" value="1"/>
</dbReference>
<keyword evidence="5" id="KW-0804">Transcription</keyword>
<protein>
    <recommendedName>
        <fullName evidence="8">BZIP domain-containing protein</fullName>
    </recommendedName>
</protein>